<dbReference type="Proteomes" id="UP000215914">
    <property type="component" value="Unassembled WGS sequence"/>
</dbReference>
<reference evidence="1" key="1">
    <citation type="journal article" date="2017" name="Nature">
        <title>The sunflower genome provides insights into oil metabolism, flowering and Asterid evolution.</title>
        <authorList>
            <person name="Badouin H."/>
            <person name="Gouzy J."/>
            <person name="Grassa C.J."/>
            <person name="Murat F."/>
            <person name="Staton S.E."/>
            <person name="Cottret L."/>
            <person name="Lelandais-Briere C."/>
            <person name="Owens G.L."/>
            <person name="Carrere S."/>
            <person name="Mayjonade B."/>
            <person name="Legrand L."/>
            <person name="Gill N."/>
            <person name="Kane N.C."/>
            <person name="Bowers J.E."/>
            <person name="Hubner S."/>
            <person name="Bellec A."/>
            <person name="Berard A."/>
            <person name="Berges H."/>
            <person name="Blanchet N."/>
            <person name="Boniface M.C."/>
            <person name="Brunel D."/>
            <person name="Catrice O."/>
            <person name="Chaidir N."/>
            <person name="Claudel C."/>
            <person name="Donnadieu C."/>
            <person name="Faraut T."/>
            <person name="Fievet G."/>
            <person name="Helmstetter N."/>
            <person name="King M."/>
            <person name="Knapp S.J."/>
            <person name="Lai Z."/>
            <person name="Le Paslier M.C."/>
            <person name="Lippi Y."/>
            <person name="Lorenzon L."/>
            <person name="Mandel J.R."/>
            <person name="Marage G."/>
            <person name="Marchand G."/>
            <person name="Marquand E."/>
            <person name="Bret-Mestries E."/>
            <person name="Morien E."/>
            <person name="Nambeesan S."/>
            <person name="Nguyen T."/>
            <person name="Pegot-Espagnet P."/>
            <person name="Pouilly N."/>
            <person name="Raftis F."/>
            <person name="Sallet E."/>
            <person name="Schiex T."/>
            <person name="Thomas J."/>
            <person name="Vandecasteele C."/>
            <person name="Vares D."/>
            <person name="Vear F."/>
            <person name="Vautrin S."/>
            <person name="Crespi M."/>
            <person name="Mangin B."/>
            <person name="Burke J.M."/>
            <person name="Salse J."/>
            <person name="Munos S."/>
            <person name="Vincourt P."/>
            <person name="Rieseberg L.H."/>
            <person name="Langlade N.B."/>
        </authorList>
    </citation>
    <scope>NUCLEOTIDE SEQUENCE</scope>
    <source>
        <tissue evidence="1">Leaves</tissue>
    </source>
</reference>
<dbReference type="EMBL" id="MNCJ02000329">
    <property type="protein sequence ID" value="KAF5767808.1"/>
    <property type="molecule type" value="Genomic_DNA"/>
</dbReference>
<proteinExistence type="predicted"/>
<name>A0A9K3E6R8_HELAN</name>
<dbReference type="AlphaFoldDB" id="A0A9K3E6R8"/>
<evidence type="ECO:0000313" key="2">
    <source>
        <dbReference type="Proteomes" id="UP000215914"/>
    </source>
</evidence>
<accession>A0A9K3E6R8</accession>
<evidence type="ECO:0000313" key="1">
    <source>
        <dbReference type="EMBL" id="KAF5767808.1"/>
    </source>
</evidence>
<comment type="caution">
    <text evidence="1">The sequence shown here is derived from an EMBL/GenBank/DDBJ whole genome shotgun (WGS) entry which is preliminary data.</text>
</comment>
<sequence length="57" mass="6112">MIYLSIVRLRGMVGGGWAWVGAFVDTWFGVADMGRPTFKQGMVGYGGRGLGLGWGIC</sequence>
<gene>
    <name evidence="1" type="ORF">HanXRQr2_Chr14g0629051</name>
</gene>
<reference evidence="1" key="2">
    <citation type="submission" date="2020-06" db="EMBL/GenBank/DDBJ databases">
        <title>Helianthus annuus Genome sequencing and assembly Release 2.</title>
        <authorList>
            <person name="Gouzy J."/>
            <person name="Langlade N."/>
            <person name="Munos S."/>
        </authorList>
    </citation>
    <scope>NUCLEOTIDE SEQUENCE</scope>
    <source>
        <tissue evidence="1">Leaves</tissue>
    </source>
</reference>
<protein>
    <submittedName>
        <fullName evidence="1">Uncharacterized protein</fullName>
    </submittedName>
</protein>
<keyword evidence="2" id="KW-1185">Reference proteome</keyword>
<dbReference type="Gramene" id="mRNA:HanXRQr2_Chr14g0629051">
    <property type="protein sequence ID" value="CDS:HanXRQr2_Chr14g0629051.1"/>
    <property type="gene ID" value="HanXRQr2_Chr14g0629051"/>
</dbReference>
<organism evidence="1 2">
    <name type="scientific">Helianthus annuus</name>
    <name type="common">Common sunflower</name>
    <dbReference type="NCBI Taxonomy" id="4232"/>
    <lineage>
        <taxon>Eukaryota</taxon>
        <taxon>Viridiplantae</taxon>
        <taxon>Streptophyta</taxon>
        <taxon>Embryophyta</taxon>
        <taxon>Tracheophyta</taxon>
        <taxon>Spermatophyta</taxon>
        <taxon>Magnoliopsida</taxon>
        <taxon>eudicotyledons</taxon>
        <taxon>Gunneridae</taxon>
        <taxon>Pentapetalae</taxon>
        <taxon>asterids</taxon>
        <taxon>campanulids</taxon>
        <taxon>Asterales</taxon>
        <taxon>Asteraceae</taxon>
        <taxon>Asteroideae</taxon>
        <taxon>Heliantheae alliance</taxon>
        <taxon>Heliantheae</taxon>
        <taxon>Helianthus</taxon>
    </lineage>
</organism>